<evidence type="ECO:0000256" key="1">
    <source>
        <dbReference type="SAM" id="SignalP"/>
    </source>
</evidence>
<comment type="caution">
    <text evidence="3">The sequence shown here is derived from an EMBL/GenBank/DDBJ whole genome shotgun (WGS) entry which is preliminary data.</text>
</comment>
<dbReference type="InterPro" id="IPR008979">
    <property type="entry name" value="Galactose-bd-like_sf"/>
</dbReference>
<dbReference type="EMBL" id="CAJFCJ010000002">
    <property type="protein sequence ID" value="CAD5112479.1"/>
    <property type="molecule type" value="Genomic_DNA"/>
</dbReference>
<name>A0A7I8V872_9ANNE</name>
<dbReference type="Gene3D" id="2.60.120.260">
    <property type="entry name" value="Galactose-binding domain-like"/>
    <property type="match status" value="8"/>
</dbReference>
<dbReference type="PANTHER" id="PTHR45713:SF6">
    <property type="entry name" value="F5_8 TYPE C DOMAIN-CONTAINING PROTEIN"/>
    <property type="match status" value="1"/>
</dbReference>
<dbReference type="Proteomes" id="UP000549394">
    <property type="component" value="Unassembled WGS sequence"/>
</dbReference>
<dbReference type="PANTHER" id="PTHR45713">
    <property type="entry name" value="FTP DOMAIN-CONTAINING PROTEIN"/>
    <property type="match status" value="1"/>
</dbReference>
<evidence type="ECO:0000259" key="2">
    <source>
        <dbReference type="PROSITE" id="PS50948"/>
    </source>
</evidence>
<evidence type="ECO:0000313" key="4">
    <source>
        <dbReference type="Proteomes" id="UP000549394"/>
    </source>
</evidence>
<organism evidence="3 4">
    <name type="scientific">Dimorphilus gyrociliatus</name>
    <dbReference type="NCBI Taxonomy" id="2664684"/>
    <lineage>
        <taxon>Eukaryota</taxon>
        <taxon>Metazoa</taxon>
        <taxon>Spiralia</taxon>
        <taxon>Lophotrochozoa</taxon>
        <taxon>Annelida</taxon>
        <taxon>Polychaeta</taxon>
        <taxon>Polychaeta incertae sedis</taxon>
        <taxon>Dinophilidae</taxon>
        <taxon>Dimorphilus</taxon>
    </lineage>
</organism>
<dbReference type="InterPro" id="IPR003609">
    <property type="entry name" value="Pan_app"/>
</dbReference>
<accession>A0A7I8V872</accession>
<proteinExistence type="predicted"/>
<feature type="chain" id="PRO_5029792936" evidence="1">
    <location>
        <begin position="22"/>
        <end position="2694"/>
    </location>
</feature>
<reference evidence="3 4" key="1">
    <citation type="submission" date="2020-08" db="EMBL/GenBank/DDBJ databases">
        <authorList>
            <person name="Hejnol A."/>
        </authorList>
    </citation>
    <scope>NUCLEOTIDE SEQUENCE [LARGE SCALE GENOMIC DNA]</scope>
</reference>
<keyword evidence="4" id="KW-1185">Reference proteome</keyword>
<gene>
    <name evidence="3" type="ORF">DGYR_LOCUS1610</name>
</gene>
<protein>
    <submittedName>
        <fullName evidence="3">DgyrCDS1699</fullName>
    </submittedName>
</protein>
<feature type="domain" description="Apple" evidence="2">
    <location>
        <begin position="1830"/>
        <end position="1897"/>
    </location>
</feature>
<feature type="signal peptide" evidence="1">
    <location>
        <begin position="1"/>
        <end position="21"/>
    </location>
</feature>
<dbReference type="PROSITE" id="PS50948">
    <property type="entry name" value="PAN"/>
    <property type="match status" value="1"/>
</dbReference>
<evidence type="ECO:0000313" key="3">
    <source>
        <dbReference type="EMBL" id="CAD5112479.1"/>
    </source>
</evidence>
<dbReference type="OrthoDB" id="547680at2759"/>
<sequence>MCKSWNISIALLIVYASLCWTTCINDDDCLEVGSCVNGVCVCPEPYNGLMCSYGKTFKIIKNSAIDIPANTRIRRWQANSYNDYKLKGICGRNDLVYEHSIDCLSFLWQKSDCTGKVPTSSFNNWRKLSVASVKEDMLLYYPHSTHVSRHTTSKRYNRIECFGNLALNENNIALYSEANLETAGVTLNSPDRSAWIIDGSTLSNIESCLYVKSSSIIVKISLQKVFLLRSLHIVHPNITEQQTFNIHVDASNNICIENVILPSGKAGTKEIVCQNLQIIPGMTVLITANSYLAICEVEIFTNNLAFMKPTYVKNASPQHYSTLAVDHDPATCLRSEMPTTSSDLELWMAINLLKTYEVYGIDILFPKDYPASSVNVYITSTNPVFDDTVKSHCGDLQSIASNEYQTLFCSNKTIGQFVLVHSDSIQLDICEIEIFGKFVAELDENKINIAYLKPLIWSDTENEHYKSIAYATDGASDINGYVITIKEWLSIDLMVMYTIKDIIINIMTSEDTDRVTLNNLEFDVIIRDQTIEGISSDELITNCASVTRPIFRGQSVPVTCMNPMPEGRFVILYVTEGILSLNEVEVYGIKVINAEMVQINLKDVEASTSEDNIHQRKEQIIDGKYDFLTMNQRLYCTTFLGEDYSKVIVSFDGWYSVHEVLIEYPMESALYGIVISIQDHKRPFEMQKCSIHTEKVRLRKKLYSYFCQRKAYGNQLIVYKRVGDRKLSICELVVLGRVINQSELFPMEPIGRLILPDYINTINCEDTAGEFLLSFGKEITLVAIAIKISSKAPFHSNISFYAINDNINVLCASHEQSTGNESLLIDSTFVYYCSLKINIKYINIQSADDVKLKICSVYIIAEKSIKHMNMDVIHAAKKFKRGLSTIQSNILNPIELLSCTSNSDCLSNGLCSNGICNCPTPFDWNICNEGETYRLETDKMTSATEAKSGIKPNIEDCLAYCQSTPNFAAFYVKFTNPAYLCKCYSEVAYALTNDIGAYLLIRKDVRDGICGKVNSIVPPNDDCLHKLWLDAKCLSSKFKANNYWRTNAITTAANDMSYYSSRSRRDRLKGGTVYYRMECFGSLATSHLNVALHRQVQASTTPTDLSLHPSHVTDGIYLLNEQLNSCSVVGQPSPFLKIMFHRPLLIRRIVIWSANIDVYQLVDIYLDTTSNMCQDSVDLKNKTWTEVMCTGGNLARKNSFTIEQKVTNTLHICEVEAFTENLAEYRPVYASSTEANFSPGSIVDGDTLSCFYSTLQDSPWVSVNLLDVYRIYGADIAPTYVSSAYSFQAKAYLTYENSRTYWQSIQKNLCSNFAKSVSSANYFVVICSKGGVVGQYFLLEISTTDVLSFCEIEIWGDFVAKSNVTSANIALNKPLWGSSSYHPEVNLELFSVDGLTDKKFFHTLEEKSWVCVDFLDIYELHVVAAQARPGYESRANMVSGTLLNYRLNKGDSTDTLTANCFDNNVNFLSGEYKMWKCFDPNPIGRYLVLYLRDVNKLHFPEIEAYGTRIGDERHKKIEIVNVTRNTELGANISNEQYEQFPIKIYDGNTDNRFGNNISHSCSSVQHNFESKFTITFSDIFEIYEIFVQIPYEDDVFNSVMVSVENDEREEERQLCYAKDRPSFDRSPLHIKCPVNYFGNKISFYRSDGSKIISICEVIIFGKAAQQNPLNVTVDKNASSIIKLPTYGVLPNSHCTIGSMAQEVFVHFEQFLEIIGIGFEVPESFNWSQKIAFSALNRDSQENCTHFNGYVNVAQKTRLMFPCSSQLIAKYIHLRSHTSNINICKVYVLFRNFSSEFDKFRAIVSNNNMRTELINLKESNIHNVLNCLATCKELRLARFKTTSSQKTTITVENYSECNRQCIANDDCVAFELNVNDPKQCSLLTEVIYDLINAFERHLLVRKTKSLGICGRDIDRKAYWDECIQFSWKSVGCVLENADIEYGYHRRLSIKSSRNDMGVYFRYSNLYTKHRGRKALYRTRCFEKTASNMLNVVKLRQHIAIDKEIHCVETFSDFGKKIYFNNIIGDIHLCEVELYTGNLALLKPVAVAAVHNQQAQGHLVDSDITSYYEIRNSEVKISIDLERIYEVYGVDIVAKQNQEHTLTNIDFFLSKTHPFLTLNSSSMDLCHSYQGPPATLPKYTTILCKVGGVKGRYLYLYKSHTNQFALSEIYVWGNHVDSTDNIATNIARGKPAWSGYFSFNGCENIYLTDGKYLYQTSYSTGAKNWICVDLIQEYIVQQIAVTVTMYWLENYHNLCGGVYNSSLESSTPFSLTCNCFNNANSFSPMEYRIWECTDPNISGRFAMLAVDHSAIHFIEVEVYGLENPRKSSETIPLQRVESKSDTLNSYGREPFKSIDGDFSYHVSTDSLIYSSCTSLITDAEESQLTFYFYEFKMVTEILIQPSSDFNNFPHKIVASVENSNKVYERQFCDSTRDTEIYSRPISLVCEKPLLGNRISLYQSAERKIRVCEVVVFGLNVTDSTLGERVINSTYRKLTSNSQVYPREDCQSLHHGKSLSMYFDGYYNITAIGFQMFSDLYWTSTLKITSTTNTEVSICSETKMTIYPKKPATFTFHCKSAIYTDSVLLIANNVNLRICNEYAYFIEDYQKEMFFIVKTAKRTIQNTYLNKIHENVPNIINCSRLCKELSGCRSGSYIKRHKRCSLSKTYISNDILNAYTLAVEEDVSLFVLNLATNEEYC</sequence>
<keyword evidence="1" id="KW-0732">Signal</keyword>
<dbReference type="InterPro" id="IPR051941">
    <property type="entry name" value="BG_Antigen-Binding_Lectin"/>
</dbReference>
<dbReference type="SUPFAM" id="SSF49785">
    <property type="entry name" value="Galactose-binding domain-like"/>
    <property type="match status" value="5"/>
</dbReference>